<protein>
    <submittedName>
        <fullName evidence="1">Uncharacterized protein</fullName>
    </submittedName>
</protein>
<evidence type="ECO:0000313" key="1">
    <source>
        <dbReference type="EMBL" id="KAL3691550.1"/>
    </source>
</evidence>
<dbReference type="EMBL" id="JBJQOH010000003">
    <property type="protein sequence ID" value="KAL3691550.1"/>
    <property type="molecule type" value="Genomic_DNA"/>
</dbReference>
<accession>A0ABD3HN82</accession>
<gene>
    <name evidence="1" type="ORF">R1sor_005201</name>
</gene>
<keyword evidence="2" id="KW-1185">Reference proteome</keyword>
<sequence>MKKRRKDHPYSRPGFNSAVGVMDAGVGIAERPAFATPRYAPGNVISPRNGQLVPQCVDVYVDNSEMAMSPVTPLTRVSEIVGPIQIPETRAEKEQGGDRNAKLLRKRTETKETSNGEFRQDLQFAMDDKWVAVYSNLMDVIQSLKKKKQAGRQRTPIPAIDEVAKMCKRLKVAGRRPRPFIINGQKMDRGADLIMIDIPTGRAIASEKDVPLWNRFPVEDNYPRHLLNLAGRLLDDVSSTGFGVVFLLLSTAFRLLLGPEVV</sequence>
<proteinExistence type="predicted"/>
<reference evidence="1 2" key="1">
    <citation type="submission" date="2024-09" db="EMBL/GenBank/DDBJ databases">
        <title>Chromosome-scale assembly of Riccia sorocarpa.</title>
        <authorList>
            <person name="Paukszto L."/>
        </authorList>
    </citation>
    <scope>NUCLEOTIDE SEQUENCE [LARGE SCALE GENOMIC DNA]</scope>
    <source>
        <strain evidence="1">LP-2024</strain>
        <tissue evidence="1">Aerial parts of the thallus</tissue>
    </source>
</reference>
<dbReference type="AlphaFoldDB" id="A0ABD3HN82"/>
<comment type="caution">
    <text evidence="1">The sequence shown here is derived from an EMBL/GenBank/DDBJ whole genome shotgun (WGS) entry which is preliminary data.</text>
</comment>
<evidence type="ECO:0000313" key="2">
    <source>
        <dbReference type="Proteomes" id="UP001633002"/>
    </source>
</evidence>
<name>A0ABD3HN82_9MARC</name>
<organism evidence="1 2">
    <name type="scientific">Riccia sorocarpa</name>
    <dbReference type="NCBI Taxonomy" id="122646"/>
    <lineage>
        <taxon>Eukaryota</taxon>
        <taxon>Viridiplantae</taxon>
        <taxon>Streptophyta</taxon>
        <taxon>Embryophyta</taxon>
        <taxon>Marchantiophyta</taxon>
        <taxon>Marchantiopsida</taxon>
        <taxon>Marchantiidae</taxon>
        <taxon>Marchantiales</taxon>
        <taxon>Ricciaceae</taxon>
        <taxon>Riccia</taxon>
    </lineage>
</organism>
<dbReference type="Proteomes" id="UP001633002">
    <property type="component" value="Unassembled WGS sequence"/>
</dbReference>